<accession>A0A9J6FCN2</accession>
<dbReference type="EMBL" id="JABSTR010000001">
    <property type="protein sequence ID" value="KAH9359884.1"/>
    <property type="molecule type" value="Genomic_DNA"/>
</dbReference>
<gene>
    <name evidence="1" type="ORF">HPB48_021662</name>
</gene>
<evidence type="ECO:0000313" key="1">
    <source>
        <dbReference type="EMBL" id="KAH9359884.1"/>
    </source>
</evidence>
<organism evidence="1 2">
    <name type="scientific">Haemaphysalis longicornis</name>
    <name type="common">Bush tick</name>
    <dbReference type="NCBI Taxonomy" id="44386"/>
    <lineage>
        <taxon>Eukaryota</taxon>
        <taxon>Metazoa</taxon>
        <taxon>Ecdysozoa</taxon>
        <taxon>Arthropoda</taxon>
        <taxon>Chelicerata</taxon>
        <taxon>Arachnida</taxon>
        <taxon>Acari</taxon>
        <taxon>Parasitiformes</taxon>
        <taxon>Ixodida</taxon>
        <taxon>Ixodoidea</taxon>
        <taxon>Ixodidae</taxon>
        <taxon>Haemaphysalinae</taxon>
        <taxon>Haemaphysalis</taxon>
    </lineage>
</organism>
<dbReference type="Proteomes" id="UP000821853">
    <property type="component" value="Chromosome 1"/>
</dbReference>
<keyword evidence="2" id="KW-1185">Reference proteome</keyword>
<dbReference type="Pfam" id="PF03564">
    <property type="entry name" value="DUF1759"/>
    <property type="match status" value="1"/>
</dbReference>
<protein>
    <submittedName>
        <fullName evidence="1">Uncharacterized protein</fullName>
    </submittedName>
</protein>
<dbReference type="VEuPathDB" id="VectorBase:HLOH_064741"/>
<proteinExistence type="predicted"/>
<sequence>MELVKPPMLELVKFDGNALEWNKFWTRHKSSSHDRPNTNKSWMSNNTVAPLTGKAAATILAGLQFSWEEKYDPIVQLLKETYGEMEKSVDLHIS</sequence>
<dbReference type="InterPro" id="IPR005312">
    <property type="entry name" value="DUF1759"/>
</dbReference>
<comment type="caution">
    <text evidence="1">The sequence shown here is derived from an EMBL/GenBank/DDBJ whole genome shotgun (WGS) entry which is preliminary data.</text>
</comment>
<evidence type="ECO:0000313" key="2">
    <source>
        <dbReference type="Proteomes" id="UP000821853"/>
    </source>
</evidence>
<name>A0A9J6FCN2_HAELO</name>
<dbReference type="AlphaFoldDB" id="A0A9J6FCN2"/>
<reference evidence="1 2" key="1">
    <citation type="journal article" date="2020" name="Cell">
        <title>Large-Scale Comparative Analyses of Tick Genomes Elucidate Their Genetic Diversity and Vector Capacities.</title>
        <authorList>
            <consortium name="Tick Genome and Microbiome Consortium (TIGMIC)"/>
            <person name="Jia N."/>
            <person name="Wang J."/>
            <person name="Shi W."/>
            <person name="Du L."/>
            <person name="Sun Y."/>
            <person name="Zhan W."/>
            <person name="Jiang J.F."/>
            <person name="Wang Q."/>
            <person name="Zhang B."/>
            <person name="Ji P."/>
            <person name="Bell-Sakyi L."/>
            <person name="Cui X.M."/>
            <person name="Yuan T.T."/>
            <person name="Jiang B.G."/>
            <person name="Yang W.F."/>
            <person name="Lam T.T."/>
            <person name="Chang Q.C."/>
            <person name="Ding S.J."/>
            <person name="Wang X.J."/>
            <person name="Zhu J.G."/>
            <person name="Ruan X.D."/>
            <person name="Zhao L."/>
            <person name="Wei J.T."/>
            <person name="Ye R.Z."/>
            <person name="Que T.C."/>
            <person name="Du C.H."/>
            <person name="Zhou Y.H."/>
            <person name="Cheng J.X."/>
            <person name="Dai P.F."/>
            <person name="Guo W.B."/>
            <person name="Han X.H."/>
            <person name="Huang E.J."/>
            <person name="Li L.F."/>
            <person name="Wei W."/>
            <person name="Gao Y.C."/>
            <person name="Liu J.Z."/>
            <person name="Shao H.Z."/>
            <person name="Wang X."/>
            <person name="Wang C.C."/>
            <person name="Yang T.C."/>
            <person name="Huo Q.B."/>
            <person name="Li W."/>
            <person name="Chen H.Y."/>
            <person name="Chen S.E."/>
            <person name="Zhou L.G."/>
            <person name="Ni X.B."/>
            <person name="Tian J.H."/>
            <person name="Sheng Y."/>
            <person name="Liu T."/>
            <person name="Pan Y.S."/>
            <person name="Xia L.Y."/>
            <person name="Li J."/>
            <person name="Zhao F."/>
            <person name="Cao W.C."/>
        </authorList>
    </citation>
    <scope>NUCLEOTIDE SEQUENCE [LARGE SCALE GENOMIC DNA]</scope>
    <source>
        <strain evidence="1">HaeL-2018</strain>
    </source>
</reference>